<dbReference type="AlphaFoldDB" id="A0A4Y2M486"/>
<dbReference type="Proteomes" id="UP000499080">
    <property type="component" value="Unassembled WGS sequence"/>
</dbReference>
<accession>A0A4Y2M486</accession>
<feature type="region of interest" description="Disordered" evidence="1">
    <location>
        <begin position="1"/>
        <end position="50"/>
    </location>
</feature>
<comment type="caution">
    <text evidence="5">The sequence shown here is derived from an EMBL/GenBank/DDBJ whole genome shotgun (WGS) entry which is preliminary data.</text>
</comment>
<evidence type="ECO:0000313" key="6">
    <source>
        <dbReference type="Proteomes" id="UP000499080"/>
    </source>
</evidence>
<dbReference type="EMBL" id="BGPR01202306">
    <property type="protein sequence ID" value="GBN21188.1"/>
    <property type="molecule type" value="Genomic_DNA"/>
</dbReference>
<evidence type="ECO:0000313" key="4">
    <source>
        <dbReference type="EMBL" id="GBN21222.1"/>
    </source>
</evidence>
<organism evidence="5 6">
    <name type="scientific">Araneus ventricosus</name>
    <name type="common">Orbweaver spider</name>
    <name type="synonym">Epeira ventricosa</name>
    <dbReference type="NCBI Taxonomy" id="182803"/>
    <lineage>
        <taxon>Eukaryota</taxon>
        <taxon>Metazoa</taxon>
        <taxon>Ecdysozoa</taxon>
        <taxon>Arthropoda</taxon>
        <taxon>Chelicerata</taxon>
        <taxon>Arachnida</taxon>
        <taxon>Araneae</taxon>
        <taxon>Araneomorphae</taxon>
        <taxon>Entelegynae</taxon>
        <taxon>Araneoidea</taxon>
        <taxon>Araneidae</taxon>
        <taxon>Araneus</taxon>
    </lineage>
</organism>
<evidence type="ECO:0000313" key="3">
    <source>
        <dbReference type="EMBL" id="GBN21188.1"/>
    </source>
</evidence>
<evidence type="ECO:0000313" key="5">
    <source>
        <dbReference type="EMBL" id="GBN21240.1"/>
    </source>
</evidence>
<dbReference type="EMBL" id="BGPR01202320">
    <property type="protein sequence ID" value="GBN21222.1"/>
    <property type="molecule type" value="Genomic_DNA"/>
</dbReference>
<dbReference type="EMBL" id="BGPR01202296">
    <property type="protein sequence ID" value="GBN21168.1"/>
    <property type="molecule type" value="Genomic_DNA"/>
</dbReference>
<gene>
    <name evidence="3" type="ORF">AVEN_129546_1</name>
    <name evidence="4" type="ORF">AVEN_170110_1</name>
    <name evidence="5" type="ORF">AVEN_200200_1</name>
    <name evidence="2" type="ORF">AVEN_85434_1</name>
</gene>
<proteinExistence type="predicted"/>
<reference evidence="5 6" key="1">
    <citation type="journal article" date="2019" name="Sci. Rep.">
        <title>Orb-weaving spider Araneus ventricosus genome elucidates the spidroin gene catalogue.</title>
        <authorList>
            <person name="Kono N."/>
            <person name="Nakamura H."/>
            <person name="Ohtoshi R."/>
            <person name="Moran D.A.P."/>
            <person name="Shinohara A."/>
            <person name="Yoshida Y."/>
            <person name="Fujiwara M."/>
            <person name="Mori M."/>
            <person name="Tomita M."/>
            <person name="Arakawa K."/>
        </authorList>
    </citation>
    <scope>NUCLEOTIDE SEQUENCE [LARGE SCALE GENOMIC DNA]</scope>
</reference>
<protein>
    <submittedName>
        <fullName evidence="5">Uncharacterized protein</fullName>
    </submittedName>
</protein>
<name>A0A4Y2M486_ARAVE</name>
<feature type="compositionally biased region" description="Acidic residues" evidence="1">
    <location>
        <begin position="20"/>
        <end position="32"/>
    </location>
</feature>
<sequence>SELISKNAENKKEEKVEKEKEEEEEEEEEREKEEERERRNAKKFIPKSPDSRFSWHLTAVMVWGFGEGVSV</sequence>
<feature type="non-terminal residue" evidence="5">
    <location>
        <position position="1"/>
    </location>
</feature>
<feature type="compositionally biased region" description="Basic and acidic residues" evidence="1">
    <location>
        <begin position="8"/>
        <end position="19"/>
    </location>
</feature>
<dbReference type="EMBL" id="BGPR01202326">
    <property type="protein sequence ID" value="GBN21240.1"/>
    <property type="molecule type" value="Genomic_DNA"/>
</dbReference>
<evidence type="ECO:0000313" key="2">
    <source>
        <dbReference type="EMBL" id="GBN21168.1"/>
    </source>
</evidence>
<keyword evidence="6" id="KW-1185">Reference proteome</keyword>
<evidence type="ECO:0000256" key="1">
    <source>
        <dbReference type="SAM" id="MobiDB-lite"/>
    </source>
</evidence>